<keyword evidence="2 6" id="KW-0662">Pyridine nucleotide biosynthesis</keyword>
<gene>
    <name evidence="6" type="primary">nadX</name>
    <name evidence="9" type="ORF">Ga0061067_10521</name>
</gene>
<evidence type="ECO:0000256" key="3">
    <source>
        <dbReference type="ARBA" id="ARBA00022857"/>
    </source>
</evidence>
<dbReference type="InterPro" id="IPR005106">
    <property type="entry name" value="Asp/hSer_DH_NAD-bd"/>
</dbReference>
<organism evidence="9 10">
    <name type="scientific">Pannonibacter indicus</name>
    <dbReference type="NCBI Taxonomy" id="466044"/>
    <lineage>
        <taxon>Bacteria</taxon>
        <taxon>Pseudomonadati</taxon>
        <taxon>Pseudomonadota</taxon>
        <taxon>Alphaproteobacteria</taxon>
        <taxon>Hyphomicrobiales</taxon>
        <taxon>Stappiaceae</taxon>
        <taxon>Pannonibacter</taxon>
    </lineage>
</organism>
<evidence type="ECO:0000256" key="6">
    <source>
        <dbReference type="HAMAP-Rule" id="MF_01265"/>
    </source>
</evidence>
<dbReference type="InterPro" id="IPR002811">
    <property type="entry name" value="Asp_DH"/>
</dbReference>
<feature type="binding site" evidence="6">
    <location>
        <position position="129"/>
    </location>
    <ligand>
        <name>NAD(+)</name>
        <dbReference type="ChEBI" id="CHEBI:57540"/>
    </ligand>
</feature>
<evidence type="ECO:0000256" key="1">
    <source>
        <dbReference type="ARBA" id="ARBA00008331"/>
    </source>
</evidence>
<dbReference type="SUPFAM" id="SSF55347">
    <property type="entry name" value="Glyceraldehyde-3-phosphate dehydrogenase-like, C-terminal domain"/>
    <property type="match status" value="1"/>
</dbReference>
<dbReference type="GO" id="GO:0016639">
    <property type="term" value="F:oxidoreductase activity, acting on the CH-NH2 group of donors, NAD or NADP as acceptor"/>
    <property type="evidence" value="ECO:0007669"/>
    <property type="project" value="UniProtKB-UniRule"/>
</dbReference>
<dbReference type="InterPro" id="IPR020626">
    <property type="entry name" value="Asp_DH_prok"/>
</dbReference>
<keyword evidence="10" id="KW-1185">Reference proteome</keyword>
<comment type="catalytic activity">
    <reaction evidence="6">
        <text>L-aspartate + NADP(+) + H2O = oxaloacetate + NH4(+) + NADPH + H(+)</text>
        <dbReference type="Rhea" id="RHEA:11784"/>
        <dbReference type="ChEBI" id="CHEBI:15377"/>
        <dbReference type="ChEBI" id="CHEBI:15378"/>
        <dbReference type="ChEBI" id="CHEBI:16452"/>
        <dbReference type="ChEBI" id="CHEBI:28938"/>
        <dbReference type="ChEBI" id="CHEBI:29991"/>
        <dbReference type="ChEBI" id="CHEBI:57783"/>
        <dbReference type="ChEBI" id="CHEBI:58349"/>
        <dbReference type="EC" id="1.4.1.21"/>
    </reaction>
</comment>
<dbReference type="Pfam" id="PF01958">
    <property type="entry name" value="Asp_DH_C"/>
    <property type="match status" value="1"/>
</dbReference>
<keyword evidence="4 6" id="KW-0560">Oxidoreductase</keyword>
<comment type="function">
    <text evidence="6">Specifically catalyzes the NAD or NADP-dependent dehydrogenation of L-aspartate to iminoaspartate.</text>
</comment>
<dbReference type="HAMAP" id="MF_01265">
    <property type="entry name" value="NadX"/>
    <property type="match status" value="1"/>
</dbReference>
<dbReference type="OrthoDB" id="8456681at2"/>
<dbReference type="GO" id="GO:0050661">
    <property type="term" value="F:NADP binding"/>
    <property type="evidence" value="ECO:0007669"/>
    <property type="project" value="UniProtKB-UniRule"/>
</dbReference>
<keyword evidence="3 6" id="KW-0521">NADP</keyword>
<dbReference type="AlphaFoldDB" id="A0A0K6HYW1"/>
<protein>
    <recommendedName>
        <fullName evidence="6">L-aspartate dehydrogenase</fullName>
        <ecNumber evidence="6">1.4.1.21</ecNumber>
    </recommendedName>
</protein>
<evidence type="ECO:0000256" key="4">
    <source>
        <dbReference type="ARBA" id="ARBA00023002"/>
    </source>
</evidence>
<dbReference type="Pfam" id="PF03447">
    <property type="entry name" value="NAD_binding_3"/>
    <property type="match status" value="1"/>
</dbReference>
<dbReference type="InterPro" id="IPR011182">
    <property type="entry name" value="L-Asp_DH"/>
</dbReference>
<dbReference type="EMBL" id="CYHE01000005">
    <property type="protein sequence ID" value="CUA96079.1"/>
    <property type="molecule type" value="Genomic_DNA"/>
</dbReference>
<feature type="domain" description="Aspartate dehydrogenase" evidence="7">
    <location>
        <begin position="173"/>
        <end position="260"/>
    </location>
</feature>
<comment type="pathway">
    <text evidence="6">Cofactor biosynthesis; NAD(+) biosynthesis; iminoaspartate from L-aspartate (dehydrogenase route): step 1/1.</text>
</comment>
<dbReference type="EC" id="1.4.1.21" evidence="6"/>
<name>A0A0K6HYW1_9HYPH</name>
<comment type="miscellaneous">
    <text evidence="6">The iminoaspartate product is unstable in aqueous solution and can decompose to oxaloacetate and ammonia.</text>
</comment>
<accession>A0A0K6HYW1</accession>
<feature type="active site" evidence="6">
    <location>
        <position position="225"/>
    </location>
</feature>
<dbReference type="PANTHER" id="PTHR31873:SF6">
    <property type="entry name" value="ASPARTATE DEHYDROGENASE DOMAIN-CONTAINING PROTEIN"/>
    <property type="match status" value="1"/>
</dbReference>
<dbReference type="SUPFAM" id="SSF51735">
    <property type="entry name" value="NAD(P)-binding Rossmann-fold domains"/>
    <property type="match status" value="1"/>
</dbReference>
<dbReference type="Proteomes" id="UP000183900">
    <property type="component" value="Unassembled WGS sequence"/>
</dbReference>
<proteinExistence type="inferred from homology"/>
<dbReference type="GO" id="GO:0033735">
    <property type="term" value="F:aspartate dehydrogenase [NAD(P)+] activity"/>
    <property type="evidence" value="ECO:0007669"/>
    <property type="project" value="UniProtKB-EC"/>
</dbReference>
<dbReference type="Gene3D" id="3.30.360.10">
    <property type="entry name" value="Dihydrodipicolinate Reductase, domain 2"/>
    <property type="match status" value="1"/>
</dbReference>
<reference evidence="10" key="1">
    <citation type="submission" date="2015-08" db="EMBL/GenBank/DDBJ databases">
        <authorList>
            <person name="Varghese N."/>
        </authorList>
    </citation>
    <scope>NUCLEOTIDE SEQUENCE [LARGE SCALE GENOMIC DNA]</scope>
    <source>
        <strain evidence="10">DSM 23407</strain>
    </source>
</reference>
<dbReference type="GO" id="GO:0051287">
    <property type="term" value="F:NAD binding"/>
    <property type="evidence" value="ECO:0007669"/>
    <property type="project" value="UniProtKB-UniRule"/>
</dbReference>
<dbReference type="GO" id="GO:0009435">
    <property type="term" value="P:NAD+ biosynthetic process"/>
    <property type="evidence" value="ECO:0007669"/>
    <property type="project" value="UniProtKB-UniRule"/>
</dbReference>
<sequence length="272" mass="27462">MQGSELAVALIGWGAIARRVAAVLAERKAPVRIVAVATRDAAADLAGLPDGCRHISSPEELADRAGQRPGLVLEAAGRESVAPFGRAALAAGMDFAVSSTSAFVEGALLDELLALAAGTGAQVLVPPGALGGIDALAAASRLGLDHVRHEIIKPPAAWQGTSAVAVCDLNNLTSAHTFFTGTARQAAAAYPQNANVAVISAMAGLGLDRTEVALVADPAAAGNAHRLTASGAFGSMELMLTNKPLASNPKSSEMTALSLVRLIENRAGALVL</sequence>
<evidence type="ECO:0000313" key="10">
    <source>
        <dbReference type="Proteomes" id="UP000183900"/>
    </source>
</evidence>
<evidence type="ECO:0000259" key="8">
    <source>
        <dbReference type="Pfam" id="PF03447"/>
    </source>
</evidence>
<feature type="binding site" evidence="6">
    <location>
        <position position="195"/>
    </location>
    <ligand>
        <name>NAD(+)</name>
        <dbReference type="ChEBI" id="CHEBI:57540"/>
    </ligand>
</feature>
<evidence type="ECO:0000259" key="7">
    <source>
        <dbReference type="Pfam" id="PF01958"/>
    </source>
</evidence>
<comment type="similarity">
    <text evidence="1 6">Belongs to the L-aspartate dehydrogenase family.</text>
</comment>
<comment type="catalytic activity">
    <reaction evidence="6">
        <text>L-aspartate + NAD(+) + H2O = oxaloacetate + NH4(+) + NADH + H(+)</text>
        <dbReference type="Rhea" id="RHEA:11788"/>
        <dbReference type="ChEBI" id="CHEBI:15377"/>
        <dbReference type="ChEBI" id="CHEBI:15378"/>
        <dbReference type="ChEBI" id="CHEBI:16452"/>
        <dbReference type="ChEBI" id="CHEBI:28938"/>
        <dbReference type="ChEBI" id="CHEBI:29991"/>
        <dbReference type="ChEBI" id="CHEBI:57540"/>
        <dbReference type="ChEBI" id="CHEBI:57945"/>
        <dbReference type="EC" id="1.4.1.21"/>
    </reaction>
</comment>
<feature type="domain" description="Aspartate/homoserine dehydrogenase NAD-binding" evidence="8">
    <location>
        <begin position="12"/>
        <end position="126"/>
    </location>
</feature>
<dbReference type="UniPathway" id="UPA00253">
    <property type="reaction ID" value="UER00456"/>
</dbReference>
<dbReference type="InterPro" id="IPR036291">
    <property type="entry name" value="NAD(P)-bd_dom_sf"/>
</dbReference>
<evidence type="ECO:0000313" key="9">
    <source>
        <dbReference type="EMBL" id="CUA96079.1"/>
    </source>
</evidence>
<evidence type="ECO:0000256" key="2">
    <source>
        <dbReference type="ARBA" id="ARBA00022642"/>
    </source>
</evidence>
<dbReference type="PIRSF" id="PIRSF005227">
    <property type="entry name" value="Asp_dh_NAD_syn"/>
    <property type="match status" value="1"/>
</dbReference>
<evidence type="ECO:0000256" key="5">
    <source>
        <dbReference type="ARBA" id="ARBA00023027"/>
    </source>
</evidence>
<dbReference type="PANTHER" id="PTHR31873">
    <property type="entry name" value="L-ASPARTATE DEHYDROGENASE-RELATED"/>
    <property type="match status" value="1"/>
</dbReference>
<keyword evidence="5 6" id="KW-0520">NAD</keyword>
<dbReference type="Gene3D" id="3.40.50.720">
    <property type="entry name" value="NAD(P)-binding Rossmann-like Domain"/>
    <property type="match status" value="1"/>
</dbReference>
<dbReference type="RefSeq" id="WP_055455553.1">
    <property type="nucleotide sequence ID" value="NZ_CYHE01000005.1"/>
</dbReference>
<dbReference type="NCBIfam" id="NF009828">
    <property type="entry name" value="PRK13303.1-3"/>
    <property type="match status" value="1"/>
</dbReference>